<dbReference type="Proteomes" id="UP001501791">
    <property type="component" value="Unassembled WGS sequence"/>
</dbReference>
<evidence type="ECO:0000256" key="3">
    <source>
        <dbReference type="ARBA" id="ARBA00022630"/>
    </source>
</evidence>
<gene>
    <name evidence="6" type="ORF">GCM10009691_08070</name>
</gene>
<organism evidence="6 7">
    <name type="scientific">Brevibacterium picturae</name>
    <dbReference type="NCBI Taxonomy" id="260553"/>
    <lineage>
        <taxon>Bacteria</taxon>
        <taxon>Bacillati</taxon>
        <taxon>Actinomycetota</taxon>
        <taxon>Actinomycetes</taxon>
        <taxon>Micrococcales</taxon>
        <taxon>Brevibacteriaceae</taxon>
        <taxon>Brevibacterium</taxon>
    </lineage>
</organism>
<dbReference type="InterPro" id="IPR036188">
    <property type="entry name" value="FAD/NAD-bd_sf"/>
</dbReference>
<comment type="cofactor">
    <cofactor evidence="1">
        <name>FAD</name>
        <dbReference type="ChEBI" id="CHEBI:57692"/>
    </cofactor>
</comment>
<sequence>MIDTSARVAVIGSGIAGASVAFGLASRDVSVTVFDDAKAGQATAASAGIIAPWVSTSTGPYYETYAAGGNFYPDFLNRLSDLGIPDLGYRRSGALVVNHDPDMLAEAARLIRERAAAAGPVAGEVHDMDSANLAEVFPPIGPNMTGFFISGGGRVDGRTLRDAILTGAKTYGARLVNDSARIVTAGRPGSTNGSSTNDGSTNGAGTWTVATTSAVEDFDAIVVAGGARSSEILERLGHTVTITAQRGQVVHLGLHRTNTSPWPTVHPLDHHYITPFDGGRVVIGATREDGVGFDVRATAAGQRQVLDDALRIAPGLAEATVLETRVGVRPMSTRPGGLPYAGAVPGASGLWLASGFGAGGLTMGPLIGDGMARAILGEEAPEIAHLAL</sequence>
<dbReference type="InterPro" id="IPR006076">
    <property type="entry name" value="FAD-dep_OxRdtase"/>
</dbReference>
<evidence type="ECO:0000313" key="7">
    <source>
        <dbReference type="Proteomes" id="UP001501791"/>
    </source>
</evidence>
<evidence type="ECO:0000256" key="1">
    <source>
        <dbReference type="ARBA" id="ARBA00001974"/>
    </source>
</evidence>
<comment type="caution">
    <text evidence="6">The sequence shown here is derived from an EMBL/GenBank/DDBJ whole genome shotgun (WGS) entry which is preliminary data.</text>
</comment>
<name>A0ABN2B6N3_9MICO</name>
<dbReference type="Gene3D" id="3.50.50.60">
    <property type="entry name" value="FAD/NAD(P)-binding domain"/>
    <property type="match status" value="1"/>
</dbReference>
<dbReference type="Gene3D" id="3.30.9.10">
    <property type="entry name" value="D-Amino Acid Oxidase, subunit A, domain 2"/>
    <property type="match status" value="1"/>
</dbReference>
<proteinExistence type="inferred from homology"/>
<reference evidence="6 7" key="1">
    <citation type="journal article" date="2019" name="Int. J. Syst. Evol. Microbiol.">
        <title>The Global Catalogue of Microorganisms (GCM) 10K type strain sequencing project: providing services to taxonomists for standard genome sequencing and annotation.</title>
        <authorList>
            <consortium name="The Broad Institute Genomics Platform"/>
            <consortium name="The Broad Institute Genome Sequencing Center for Infectious Disease"/>
            <person name="Wu L."/>
            <person name="Ma J."/>
        </authorList>
    </citation>
    <scope>NUCLEOTIDE SEQUENCE [LARGE SCALE GENOMIC DNA]</scope>
    <source>
        <strain evidence="6 7">JCM 13319</strain>
    </source>
</reference>
<keyword evidence="3" id="KW-0285">Flavoprotein</keyword>
<keyword evidence="4" id="KW-0560">Oxidoreductase</keyword>
<evidence type="ECO:0000259" key="5">
    <source>
        <dbReference type="Pfam" id="PF01266"/>
    </source>
</evidence>
<comment type="similarity">
    <text evidence="2">Belongs to the DadA oxidoreductase family.</text>
</comment>
<evidence type="ECO:0000313" key="6">
    <source>
        <dbReference type="EMBL" id="GAA1535064.1"/>
    </source>
</evidence>
<feature type="domain" description="FAD dependent oxidoreductase" evidence="5">
    <location>
        <begin position="7"/>
        <end position="373"/>
    </location>
</feature>
<dbReference type="PANTHER" id="PTHR13847:SF286">
    <property type="entry name" value="D-AMINO ACID DEHYDROGENASE"/>
    <property type="match status" value="1"/>
</dbReference>
<dbReference type="SUPFAM" id="SSF54373">
    <property type="entry name" value="FAD-linked reductases, C-terminal domain"/>
    <property type="match status" value="1"/>
</dbReference>
<evidence type="ECO:0000256" key="2">
    <source>
        <dbReference type="ARBA" id="ARBA00009410"/>
    </source>
</evidence>
<dbReference type="PANTHER" id="PTHR13847">
    <property type="entry name" value="SARCOSINE DEHYDROGENASE-RELATED"/>
    <property type="match status" value="1"/>
</dbReference>
<dbReference type="RefSeq" id="WP_346035364.1">
    <property type="nucleotide sequence ID" value="NZ_BAAALY010000004.1"/>
</dbReference>
<dbReference type="EMBL" id="BAAALY010000004">
    <property type="protein sequence ID" value="GAA1535064.1"/>
    <property type="molecule type" value="Genomic_DNA"/>
</dbReference>
<dbReference type="Pfam" id="PF01266">
    <property type="entry name" value="DAO"/>
    <property type="match status" value="1"/>
</dbReference>
<protein>
    <submittedName>
        <fullName evidence="6">FAD-dependent oxidoreductase</fullName>
    </submittedName>
</protein>
<evidence type="ECO:0000256" key="4">
    <source>
        <dbReference type="ARBA" id="ARBA00023002"/>
    </source>
</evidence>
<dbReference type="SUPFAM" id="SSF51905">
    <property type="entry name" value="FAD/NAD(P)-binding domain"/>
    <property type="match status" value="1"/>
</dbReference>
<accession>A0ABN2B6N3</accession>
<keyword evidence="7" id="KW-1185">Reference proteome</keyword>